<gene>
    <name evidence="3" type="ORF">PYM288_LOCUS27610</name>
</gene>
<dbReference type="AlphaFoldDB" id="A0A815A7W6"/>
<feature type="coiled-coil region" evidence="1">
    <location>
        <begin position="56"/>
        <end position="125"/>
    </location>
</feature>
<sequence length="142" mass="16517">MNHGRGILMPLNPENIPSHANSHQQHILAISRNLRRYYATRILNLNGTIISERRLSTNLTNELTNERNKLTNERNENVSLNNQLTNERLYQSEIVIDDIIGEIEKKEEKEKLKMKEKKLMGLIKNLSVCSVIIIGIIIYYLH</sequence>
<name>A0A815A7W6_9BILA</name>
<protein>
    <submittedName>
        <fullName evidence="3">Uncharacterized protein</fullName>
    </submittedName>
</protein>
<organism evidence="3 4">
    <name type="scientific">Rotaria sordida</name>
    <dbReference type="NCBI Taxonomy" id="392033"/>
    <lineage>
        <taxon>Eukaryota</taxon>
        <taxon>Metazoa</taxon>
        <taxon>Spiralia</taxon>
        <taxon>Gnathifera</taxon>
        <taxon>Rotifera</taxon>
        <taxon>Eurotatoria</taxon>
        <taxon>Bdelloidea</taxon>
        <taxon>Philodinida</taxon>
        <taxon>Philodinidae</taxon>
        <taxon>Rotaria</taxon>
    </lineage>
</organism>
<feature type="transmembrane region" description="Helical" evidence="2">
    <location>
        <begin position="119"/>
        <end position="141"/>
    </location>
</feature>
<evidence type="ECO:0000313" key="3">
    <source>
        <dbReference type="EMBL" id="CAF1255665.1"/>
    </source>
</evidence>
<proteinExistence type="predicted"/>
<reference evidence="3" key="1">
    <citation type="submission" date="2021-02" db="EMBL/GenBank/DDBJ databases">
        <authorList>
            <person name="Nowell W R."/>
        </authorList>
    </citation>
    <scope>NUCLEOTIDE SEQUENCE</scope>
</reference>
<evidence type="ECO:0000313" key="4">
    <source>
        <dbReference type="Proteomes" id="UP000663854"/>
    </source>
</evidence>
<dbReference type="Proteomes" id="UP000663854">
    <property type="component" value="Unassembled WGS sequence"/>
</dbReference>
<dbReference type="EMBL" id="CAJNOH010001848">
    <property type="protein sequence ID" value="CAF1255665.1"/>
    <property type="molecule type" value="Genomic_DNA"/>
</dbReference>
<keyword evidence="2" id="KW-1133">Transmembrane helix</keyword>
<keyword evidence="2" id="KW-0472">Membrane</keyword>
<keyword evidence="2" id="KW-0812">Transmembrane</keyword>
<evidence type="ECO:0000256" key="2">
    <source>
        <dbReference type="SAM" id="Phobius"/>
    </source>
</evidence>
<accession>A0A815A7W6</accession>
<keyword evidence="1" id="KW-0175">Coiled coil</keyword>
<evidence type="ECO:0000256" key="1">
    <source>
        <dbReference type="SAM" id="Coils"/>
    </source>
</evidence>
<comment type="caution">
    <text evidence="3">The sequence shown here is derived from an EMBL/GenBank/DDBJ whole genome shotgun (WGS) entry which is preliminary data.</text>
</comment>